<comment type="similarity">
    <text evidence="1">Belongs to the outer membrane factor (OMF) (TC 1.B.17) family.</text>
</comment>
<dbReference type="EMBL" id="AP024488">
    <property type="protein sequence ID" value="BCS96990.1"/>
    <property type="molecule type" value="Genomic_DNA"/>
</dbReference>
<name>A0ABN6F5R2_9BACT</name>
<dbReference type="SUPFAM" id="SSF56954">
    <property type="entry name" value="Outer membrane efflux proteins (OEP)"/>
    <property type="match status" value="1"/>
</dbReference>
<dbReference type="Pfam" id="PF02321">
    <property type="entry name" value="OEP"/>
    <property type="match status" value="1"/>
</dbReference>
<proteinExistence type="inferred from homology"/>
<evidence type="ECO:0000256" key="1">
    <source>
        <dbReference type="ARBA" id="ARBA00007613"/>
    </source>
</evidence>
<evidence type="ECO:0000313" key="2">
    <source>
        <dbReference type="EMBL" id="BCS96990.1"/>
    </source>
</evidence>
<keyword evidence="3" id="KW-1185">Reference proteome</keyword>
<dbReference type="SUPFAM" id="SSF69304">
    <property type="entry name" value="Tricorn protease N-terminal domain"/>
    <property type="match status" value="1"/>
</dbReference>
<protein>
    <submittedName>
        <fullName evidence="2">Uncharacterized protein</fullName>
    </submittedName>
</protein>
<reference evidence="2 3" key="1">
    <citation type="submission" date="2021-02" db="EMBL/GenBank/DDBJ databases">
        <title>Complete genome of Desulfoluna sp. strain ASN36.</title>
        <authorList>
            <person name="Takahashi A."/>
            <person name="Kojima H."/>
            <person name="Fukui M."/>
        </authorList>
    </citation>
    <scope>NUCLEOTIDE SEQUENCE [LARGE SCALE GENOMIC DNA]</scope>
    <source>
        <strain evidence="2 3">ASN36</strain>
    </source>
</reference>
<dbReference type="Proteomes" id="UP001320148">
    <property type="component" value="Chromosome"/>
</dbReference>
<accession>A0ABN6F5R2</accession>
<evidence type="ECO:0000313" key="3">
    <source>
        <dbReference type="Proteomes" id="UP001320148"/>
    </source>
</evidence>
<gene>
    <name evidence="2" type="ORF">DSLASN_26220</name>
</gene>
<dbReference type="InterPro" id="IPR003423">
    <property type="entry name" value="OMP_efflux"/>
</dbReference>
<sequence length="998" mass="111774">MSRGAFLGRHSLKVLALSICLVCLGCSTLNRQSVSQDADVALVRELMEPVYMGQQALIDTLGATEHDMIVFRVENQSVKRVPKPEDFPQIWAQESIVFFRVNDADGGHGALHYFDPQTFRLVRLSAEAEGPDPSLAEQPHTFTLFKALSDAGRWLPGDRDLSLVRLEFEYTSSGEVRFAGKKRVRGIAGEPFLPVHLRDKGLVFFLARNENGVHSLMSVDQNGQDLKEHALGDAGEIARIYSDDGRTLVFESDKKGYQSLFRLDPDDGAITDYSRSDNEETGENPYILTSRYAYGATTPVVVKLPETMDVRNITSLVMAQNPEVSLKRALFAAALVEVGIATLPNYPSFYFEIGTVSPAGFFSNQGGFVSQTLIDGLVGLVQPLFDIKRNTELGRAARLTAETARNQLDNEINERVAEAIRLYFEIAYLNEMAAVWEELMTVYGKRASHYSTLKTVGDAYGVQLLAADRVLVAGRAQQEHNRQQMLYLKRRLKHLCGLSQGTRITLARDDLFMDEAVFRDEGELHDLAVLNHPRIKAATSELKKAYFLESAGPAVRGRLNASAEYEYTGRNTSNAVTDNINLTLSGSVSTANKKSARLHKQYWQQIKDSLRIRLGIVSGEVQLSLDEALMDFKAAKHDYMAKRANTRYYLEKARVARLYESIDTLDEEAQRDPLAVNTAVQEYLVAVGGLAEVRKDLGIRYVNVWRETGRSTFLPEQIEGFSSKHVDQTMASLWLWETKAAIGTPAGTAAFLRAAKAGNINRVYAYLYSDSRLLTEMMFRERFTLFLNACAEEGIEVWALLGEPEWLTDNKAIQDLTRGIDRIMQFNASKNRLEPKITGVKIDLEPHSIPGWETDNEVREALNTSYLRLLKRAETRIGDVMPLWVDCPVKYFSQEQHRALMRQIARLTDGITVMAYFNTPDKTINAVKTVLVEAAGPIEVGLEFSSKAPVSDTLYPMDRDEWAQVVETLSGQFLGTSEYMGLSFHDYSALKPMLNGVR</sequence>
<dbReference type="Gene3D" id="1.20.1600.10">
    <property type="entry name" value="Outer membrane efflux proteins (OEP)"/>
    <property type="match status" value="1"/>
</dbReference>
<organism evidence="2 3">
    <name type="scientific">Desulfoluna limicola</name>
    <dbReference type="NCBI Taxonomy" id="2810562"/>
    <lineage>
        <taxon>Bacteria</taxon>
        <taxon>Pseudomonadati</taxon>
        <taxon>Thermodesulfobacteriota</taxon>
        <taxon>Desulfobacteria</taxon>
        <taxon>Desulfobacterales</taxon>
        <taxon>Desulfolunaceae</taxon>
        <taxon>Desulfoluna</taxon>
    </lineage>
</organism>